<reference evidence="2 3" key="1">
    <citation type="submission" date="2018-11" db="EMBL/GenBank/DDBJ databases">
        <title>Genome assembly of Steccherinum ochraceum LE-BIN_3174, the white-rot fungus of the Steccherinaceae family (The Residual Polyporoid clade, Polyporales, Basidiomycota).</title>
        <authorList>
            <person name="Fedorova T.V."/>
            <person name="Glazunova O.A."/>
            <person name="Landesman E.O."/>
            <person name="Moiseenko K.V."/>
            <person name="Psurtseva N.V."/>
            <person name="Savinova O.S."/>
            <person name="Shakhova N.V."/>
            <person name="Tyazhelova T.V."/>
            <person name="Vasina D.V."/>
        </authorList>
    </citation>
    <scope>NUCLEOTIDE SEQUENCE [LARGE SCALE GENOMIC DNA]</scope>
    <source>
        <strain evidence="2 3">LE-BIN_3174</strain>
    </source>
</reference>
<keyword evidence="3" id="KW-1185">Reference proteome</keyword>
<dbReference type="EMBL" id="RWJN01000012">
    <property type="protein sequence ID" value="TCD70943.1"/>
    <property type="molecule type" value="Genomic_DNA"/>
</dbReference>
<evidence type="ECO:0000313" key="3">
    <source>
        <dbReference type="Proteomes" id="UP000292702"/>
    </source>
</evidence>
<proteinExistence type="predicted"/>
<protein>
    <submittedName>
        <fullName evidence="2">Uncharacterized protein</fullName>
    </submittedName>
</protein>
<name>A0A4R0RTZ5_9APHY</name>
<sequence length="394" mass="43171">MQPDDHDVRFGSPPSSPLLDSGGEDAPDSEQSMPDREDVGSGDPDPQRGVALTPCRLFSTLILIAIGAPKAIASARGDPIVANTLDYCGGVILAVGFIWGSAAESGSVLPWLFRRDLLPVIVQLLGRSQALAYQSALALVLFIKILRHFLVHISQWPLASLKSLLLTCKTRLKRPQREQAVSRSHVEPGTAQNDVVDRQTHWDVFLASVLNPVHELAQETEIYSMVFYYDVKAHRWSSYVSPLLQRRSLKKGVGLPALLEVLIGLYLARPAVAASPTKYADLQSLADFAYTAKVDIGEQRGSDHAAPMVMGSSEMDPRYCTSFLGTQPRFSEAITRPNSESHFEEDNHARIISCSHPLTSKEFFSAATSITEAMSGLRRTTNDAGVFSMVYMSQ</sequence>
<dbReference type="Proteomes" id="UP000292702">
    <property type="component" value="Unassembled WGS sequence"/>
</dbReference>
<dbReference type="AlphaFoldDB" id="A0A4R0RTZ5"/>
<accession>A0A4R0RTZ5</accession>
<gene>
    <name evidence="2" type="ORF">EIP91_000849</name>
</gene>
<feature type="region of interest" description="Disordered" evidence="1">
    <location>
        <begin position="1"/>
        <end position="47"/>
    </location>
</feature>
<organism evidence="2 3">
    <name type="scientific">Steccherinum ochraceum</name>
    <dbReference type="NCBI Taxonomy" id="92696"/>
    <lineage>
        <taxon>Eukaryota</taxon>
        <taxon>Fungi</taxon>
        <taxon>Dikarya</taxon>
        <taxon>Basidiomycota</taxon>
        <taxon>Agaricomycotina</taxon>
        <taxon>Agaricomycetes</taxon>
        <taxon>Polyporales</taxon>
        <taxon>Steccherinaceae</taxon>
        <taxon>Steccherinum</taxon>
    </lineage>
</organism>
<comment type="caution">
    <text evidence="2">The sequence shown here is derived from an EMBL/GenBank/DDBJ whole genome shotgun (WGS) entry which is preliminary data.</text>
</comment>
<evidence type="ECO:0000313" key="2">
    <source>
        <dbReference type="EMBL" id="TCD70943.1"/>
    </source>
</evidence>
<evidence type="ECO:0000256" key="1">
    <source>
        <dbReference type="SAM" id="MobiDB-lite"/>
    </source>
</evidence>
<feature type="compositionally biased region" description="Low complexity" evidence="1">
    <location>
        <begin position="11"/>
        <end position="21"/>
    </location>
</feature>